<keyword evidence="4" id="KW-0812">Transmembrane</keyword>
<keyword evidence="4" id="KW-0472">Membrane</keyword>
<dbReference type="Pfam" id="PF01553">
    <property type="entry name" value="Acyltransferase"/>
    <property type="match status" value="1"/>
</dbReference>
<comment type="pathway">
    <text evidence="1">Lipid metabolism.</text>
</comment>
<gene>
    <name evidence="6" type="ORF">ATO8_05696</name>
</gene>
<dbReference type="STRING" id="1379903.ATO8_05696"/>
<dbReference type="SUPFAM" id="SSF69593">
    <property type="entry name" value="Glycerol-3-phosphate (1)-acyltransferase"/>
    <property type="match status" value="1"/>
</dbReference>
<evidence type="ECO:0000313" key="7">
    <source>
        <dbReference type="Proteomes" id="UP000019063"/>
    </source>
</evidence>
<reference evidence="6 7" key="1">
    <citation type="journal article" date="2014" name="Antonie Van Leeuwenhoek">
        <title>Roseivivax atlanticus sp. nov., isolated from surface seawater of the Atlantic Ocean.</title>
        <authorList>
            <person name="Li G."/>
            <person name="Lai Q."/>
            <person name="Liu X."/>
            <person name="Sun F."/>
            <person name="Shao Z."/>
        </authorList>
    </citation>
    <scope>NUCLEOTIDE SEQUENCE [LARGE SCALE GENOMIC DNA]</scope>
    <source>
        <strain evidence="6 7">22II-s10s</strain>
    </source>
</reference>
<name>W4HM72_9RHOB</name>
<dbReference type="CDD" id="cd07989">
    <property type="entry name" value="LPLAT_AGPAT-like"/>
    <property type="match status" value="1"/>
</dbReference>
<evidence type="ECO:0000256" key="1">
    <source>
        <dbReference type="ARBA" id="ARBA00005189"/>
    </source>
</evidence>
<feature type="domain" description="Phospholipid/glycerol acyltransferase" evidence="5">
    <location>
        <begin position="74"/>
        <end position="188"/>
    </location>
</feature>
<dbReference type="PANTHER" id="PTHR10434">
    <property type="entry name" value="1-ACYL-SN-GLYCEROL-3-PHOSPHATE ACYLTRANSFERASE"/>
    <property type="match status" value="1"/>
</dbReference>
<evidence type="ECO:0000256" key="2">
    <source>
        <dbReference type="ARBA" id="ARBA00022679"/>
    </source>
</evidence>
<dbReference type="InterPro" id="IPR002123">
    <property type="entry name" value="Plipid/glycerol_acylTrfase"/>
</dbReference>
<organism evidence="6 7">
    <name type="scientific">Roseivivax marinus</name>
    <dbReference type="NCBI Taxonomy" id="1379903"/>
    <lineage>
        <taxon>Bacteria</taxon>
        <taxon>Pseudomonadati</taxon>
        <taxon>Pseudomonadota</taxon>
        <taxon>Alphaproteobacteria</taxon>
        <taxon>Rhodobacterales</taxon>
        <taxon>Roseobacteraceae</taxon>
        <taxon>Roseivivax</taxon>
    </lineage>
</organism>
<dbReference type="AlphaFoldDB" id="W4HM72"/>
<dbReference type="PATRIC" id="fig|1317118.6.peg.1174"/>
<dbReference type="GO" id="GO:0006654">
    <property type="term" value="P:phosphatidic acid biosynthetic process"/>
    <property type="evidence" value="ECO:0007669"/>
    <property type="project" value="TreeGrafter"/>
</dbReference>
<evidence type="ECO:0000313" key="6">
    <source>
        <dbReference type="EMBL" id="ETW13498.1"/>
    </source>
</evidence>
<comment type="caution">
    <text evidence="6">The sequence shown here is derived from an EMBL/GenBank/DDBJ whole genome shotgun (WGS) entry which is preliminary data.</text>
</comment>
<proteinExistence type="predicted"/>
<sequence>MISRAWMWTRSFVFTVQLYAVMAVMGIVFLPWALASPKGARTACTLFCHWARFSVKWMCGITTEVRGEVPTDEVMIAAKHQSFLDILMIFEAVPAAKFIMKRELLYTPVIGQYAYRIGCVPVDRGKRGQAIAKMVADVEKGRAEPGQLIIYPQGSRIAPGIPAPYKVGSMILFRQLKQDCVPVATNVGLVWPRSGILKRPGHGVVEFLPRIPAETPPETFLARLEQEVETASDALLEEGGFKRIEIDA</sequence>
<keyword evidence="7" id="KW-1185">Reference proteome</keyword>
<keyword evidence="2 6" id="KW-0808">Transferase</keyword>
<keyword evidence="3 6" id="KW-0012">Acyltransferase</keyword>
<evidence type="ECO:0000256" key="4">
    <source>
        <dbReference type="SAM" id="Phobius"/>
    </source>
</evidence>
<evidence type="ECO:0000256" key="3">
    <source>
        <dbReference type="ARBA" id="ARBA00023315"/>
    </source>
</evidence>
<dbReference type="PANTHER" id="PTHR10434:SF66">
    <property type="entry name" value="PHOSPHOLIPID_GLYCEROL ACYLTRANSFERASE DOMAIN-CONTAINING PROTEIN"/>
    <property type="match status" value="1"/>
</dbReference>
<dbReference type="eggNOG" id="COG0204">
    <property type="taxonomic scope" value="Bacteria"/>
</dbReference>
<dbReference type="SMART" id="SM00563">
    <property type="entry name" value="PlsC"/>
    <property type="match status" value="1"/>
</dbReference>
<dbReference type="Proteomes" id="UP000019063">
    <property type="component" value="Unassembled WGS sequence"/>
</dbReference>
<accession>W4HM72</accession>
<dbReference type="EMBL" id="AQQW01000003">
    <property type="protein sequence ID" value="ETW13498.1"/>
    <property type="molecule type" value="Genomic_DNA"/>
</dbReference>
<dbReference type="GO" id="GO:0003841">
    <property type="term" value="F:1-acylglycerol-3-phosphate O-acyltransferase activity"/>
    <property type="evidence" value="ECO:0007669"/>
    <property type="project" value="TreeGrafter"/>
</dbReference>
<feature type="transmembrane region" description="Helical" evidence="4">
    <location>
        <begin position="12"/>
        <end position="34"/>
    </location>
</feature>
<evidence type="ECO:0000259" key="5">
    <source>
        <dbReference type="SMART" id="SM00563"/>
    </source>
</evidence>
<protein>
    <submittedName>
        <fullName evidence="6">Phospholipid/glycerol acyltransferase</fullName>
    </submittedName>
</protein>
<keyword evidence="4" id="KW-1133">Transmembrane helix</keyword>